<proteinExistence type="predicted"/>
<protein>
    <recommendedName>
        <fullName evidence="4">Lipoprotein</fullName>
    </recommendedName>
</protein>
<comment type="caution">
    <text evidence="2">The sequence shown here is derived from an EMBL/GenBank/DDBJ whole genome shotgun (WGS) entry which is preliminary data.</text>
</comment>
<gene>
    <name evidence="2" type="ORF">NBRC116591_41130</name>
</gene>
<dbReference type="Proteomes" id="UP001465153">
    <property type="component" value="Unassembled WGS sequence"/>
</dbReference>
<keyword evidence="1" id="KW-0732">Signal</keyword>
<evidence type="ECO:0008006" key="4">
    <source>
        <dbReference type="Google" id="ProtNLM"/>
    </source>
</evidence>
<feature type="chain" id="PRO_5046262143" description="Lipoprotein" evidence="1">
    <location>
        <begin position="21"/>
        <end position="157"/>
    </location>
</feature>
<reference evidence="2 3" key="1">
    <citation type="submission" date="2024-04" db="EMBL/GenBank/DDBJ databases">
        <title>Draft genome sequence of Sessilibacter corallicola NBRC 116591.</title>
        <authorList>
            <person name="Miyakawa T."/>
            <person name="Kusuya Y."/>
            <person name="Miura T."/>
        </authorList>
    </citation>
    <scope>NUCLEOTIDE SEQUENCE [LARGE SCALE GENOMIC DNA]</scope>
    <source>
        <strain evidence="2 3">KU-00831-HH</strain>
    </source>
</reference>
<dbReference type="PROSITE" id="PS51257">
    <property type="entry name" value="PROKAR_LIPOPROTEIN"/>
    <property type="match status" value="1"/>
</dbReference>
<organism evidence="2 3">
    <name type="scientific">Sessilibacter corallicola</name>
    <dbReference type="NCBI Taxonomy" id="2904075"/>
    <lineage>
        <taxon>Bacteria</taxon>
        <taxon>Pseudomonadati</taxon>
        <taxon>Pseudomonadota</taxon>
        <taxon>Gammaproteobacteria</taxon>
        <taxon>Cellvibrionales</taxon>
        <taxon>Cellvibrionaceae</taxon>
        <taxon>Sessilibacter</taxon>
    </lineage>
</organism>
<feature type="signal peptide" evidence="1">
    <location>
        <begin position="1"/>
        <end position="20"/>
    </location>
</feature>
<evidence type="ECO:0000256" key="1">
    <source>
        <dbReference type="SAM" id="SignalP"/>
    </source>
</evidence>
<accession>A0ABQ0AF67</accession>
<dbReference type="EMBL" id="BAABWN010000023">
    <property type="protein sequence ID" value="GAA6170299.1"/>
    <property type="molecule type" value="Genomic_DNA"/>
</dbReference>
<dbReference type="RefSeq" id="WP_353304598.1">
    <property type="nucleotide sequence ID" value="NZ_BAABWN010000023.1"/>
</dbReference>
<name>A0ABQ0AF67_9GAMM</name>
<sequence length="157" mass="17819">MKKLHLLFPLFLFLSCNSFSSDHNINLNVRYSQNLDVRLSEDLKTPNIVEDFLEIGQQREGNVPFKFWLNQSNGHVCRISGVSQIIDGSFLMYSKYMKHIETTCILKIYETSGFVVIEDVDGECRKNYCGARGSIGKTSLPLSSKTVLSSPVDMNAW</sequence>
<evidence type="ECO:0000313" key="2">
    <source>
        <dbReference type="EMBL" id="GAA6170299.1"/>
    </source>
</evidence>
<keyword evidence="3" id="KW-1185">Reference proteome</keyword>
<evidence type="ECO:0000313" key="3">
    <source>
        <dbReference type="Proteomes" id="UP001465153"/>
    </source>
</evidence>